<feature type="region of interest" description="Disordered" evidence="5">
    <location>
        <begin position="215"/>
        <end position="234"/>
    </location>
</feature>
<name>A0ABQ2F1K7_9DEIO</name>
<dbReference type="CDD" id="cd09105">
    <property type="entry name" value="PLDc_vPLD1_2_like_2"/>
    <property type="match status" value="1"/>
</dbReference>
<evidence type="ECO:0000256" key="3">
    <source>
        <dbReference type="ARBA" id="ARBA00022801"/>
    </source>
</evidence>
<evidence type="ECO:0000256" key="2">
    <source>
        <dbReference type="ARBA" id="ARBA00022737"/>
    </source>
</evidence>
<dbReference type="Proteomes" id="UP000647587">
    <property type="component" value="Unassembled WGS sequence"/>
</dbReference>
<evidence type="ECO:0000313" key="7">
    <source>
        <dbReference type="EMBL" id="GGK40410.1"/>
    </source>
</evidence>
<protein>
    <submittedName>
        <fullName evidence="7">Phospholipase D</fullName>
    </submittedName>
</protein>
<dbReference type="RefSeq" id="WP_189011577.1">
    <property type="nucleotide sequence ID" value="NZ_BMPP01000023.1"/>
</dbReference>
<dbReference type="PROSITE" id="PS50035">
    <property type="entry name" value="PLD"/>
    <property type="match status" value="1"/>
</dbReference>
<dbReference type="SUPFAM" id="SSF56024">
    <property type="entry name" value="Phospholipase D/nuclease"/>
    <property type="match status" value="2"/>
</dbReference>
<dbReference type="Gene3D" id="3.30.870.10">
    <property type="entry name" value="Endonuclease Chain A"/>
    <property type="match status" value="2"/>
</dbReference>
<reference evidence="8" key="1">
    <citation type="journal article" date="2019" name="Int. J. Syst. Evol. Microbiol.">
        <title>The Global Catalogue of Microorganisms (GCM) 10K type strain sequencing project: providing services to taxonomists for standard genome sequencing and annotation.</title>
        <authorList>
            <consortium name="The Broad Institute Genomics Platform"/>
            <consortium name="The Broad Institute Genome Sequencing Center for Infectious Disease"/>
            <person name="Wu L."/>
            <person name="Ma J."/>
        </authorList>
    </citation>
    <scope>NUCLEOTIDE SEQUENCE [LARGE SCALE GENOMIC DNA]</scope>
    <source>
        <strain evidence="8">JCM 30331</strain>
    </source>
</reference>
<keyword evidence="2" id="KW-0677">Repeat</keyword>
<dbReference type="CDD" id="cd09104">
    <property type="entry name" value="PLDc_vPLD1_2_like_1"/>
    <property type="match status" value="1"/>
</dbReference>
<dbReference type="PANTHER" id="PTHR18896:SF76">
    <property type="entry name" value="PHOSPHOLIPASE"/>
    <property type="match status" value="1"/>
</dbReference>
<dbReference type="InterPro" id="IPR015679">
    <property type="entry name" value="PLipase_D_fam"/>
</dbReference>
<keyword evidence="3" id="KW-0378">Hydrolase</keyword>
<dbReference type="PANTHER" id="PTHR18896">
    <property type="entry name" value="PHOSPHOLIPASE D"/>
    <property type="match status" value="1"/>
</dbReference>
<evidence type="ECO:0000256" key="5">
    <source>
        <dbReference type="SAM" id="MobiDB-lite"/>
    </source>
</evidence>
<comment type="catalytic activity">
    <reaction evidence="1">
        <text>a 1,2-diacyl-sn-glycero-3-phosphocholine + H2O = a 1,2-diacyl-sn-glycero-3-phosphate + choline + H(+)</text>
        <dbReference type="Rhea" id="RHEA:14445"/>
        <dbReference type="ChEBI" id="CHEBI:15354"/>
        <dbReference type="ChEBI" id="CHEBI:15377"/>
        <dbReference type="ChEBI" id="CHEBI:15378"/>
        <dbReference type="ChEBI" id="CHEBI:57643"/>
        <dbReference type="ChEBI" id="CHEBI:58608"/>
        <dbReference type="EC" id="3.1.4.4"/>
    </reaction>
</comment>
<dbReference type="InterPro" id="IPR001736">
    <property type="entry name" value="PLipase_D/transphosphatidylase"/>
</dbReference>
<gene>
    <name evidence="7" type="ORF">GCM10008955_37730</name>
</gene>
<dbReference type="EMBL" id="BMPP01000023">
    <property type="protein sequence ID" value="GGK40410.1"/>
    <property type="molecule type" value="Genomic_DNA"/>
</dbReference>
<dbReference type="InterPro" id="IPR025202">
    <property type="entry name" value="PLD-like_dom"/>
</dbReference>
<dbReference type="SMART" id="SM00155">
    <property type="entry name" value="PLDc"/>
    <property type="match status" value="2"/>
</dbReference>
<keyword evidence="8" id="KW-1185">Reference proteome</keyword>
<proteinExistence type="predicted"/>
<feature type="region of interest" description="Disordered" evidence="5">
    <location>
        <begin position="473"/>
        <end position="504"/>
    </location>
</feature>
<organism evidence="7 8">
    <name type="scientific">Deinococcus malanensis</name>
    <dbReference type="NCBI Taxonomy" id="1706855"/>
    <lineage>
        <taxon>Bacteria</taxon>
        <taxon>Thermotogati</taxon>
        <taxon>Deinococcota</taxon>
        <taxon>Deinococci</taxon>
        <taxon>Deinococcales</taxon>
        <taxon>Deinococcaceae</taxon>
        <taxon>Deinococcus</taxon>
    </lineage>
</organism>
<accession>A0ABQ2F1K7</accession>
<evidence type="ECO:0000256" key="4">
    <source>
        <dbReference type="ARBA" id="ARBA00023098"/>
    </source>
</evidence>
<evidence type="ECO:0000313" key="8">
    <source>
        <dbReference type="Proteomes" id="UP000647587"/>
    </source>
</evidence>
<comment type="caution">
    <text evidence="7">The sequence shown here is derived from an EMBL/GenBank/DDBJ whole genome shotgun (WGS) entry which is preliminary data.</text>
</comment>
<evidence type="ECO:0000259" key="6">
    <source>
        <dbReference type="PROSITE" id="PS50035"/>
    </source>
</evidence>
<feature type="domain" description="PLD phosphodiesterase" evidence="6">
    <location>
        <begin position="351"/>
        <end position="378"/>
    </location>
</feature>
<evidence type="ECO:0000256" key="1">
    <source>
        <dbReference type="ARBA" id="ARBA00000798"/>
    </source>
</evidence>
<sequence length="504" mass="56088">MAVTDPNYWFLGPDKLSLTPHYTSGNAVEALIDGAAYFTHLAGQLDRMEAGDEVHLSGWRVTASERLRPDLPGSPTLAATLGRLSARGVRVRALLWRFPFPPAGWILSRFRDNVVFARQVRRNGGEAVLDGRLRRDVPSSHHQKAVVLRSGEQVQAYVGGIDLCRGRWDTPVHAERPKELQGDFESWHDVQCVVTGQAATQVWDNFTQRWNDRTLPGRFDAPPSPIRTPRPEGQRCGQQHVQVLRTLASGVYPFAPQGDQSLRQAYERAIEQAEHYIYIEDQLIWPSSLTERLCDAAARGVKVMLVMTRVYELPGVAAFHNTLRHQVLEQIRSAAPHNVHLFHLRQRSRRRGIYLHSKLLVVDNCFAIVGSMNVSRRSCATDSELALAVVDGQTISGRMGGQTVDVCGFARSLRLALWSEHLGLPEGDLDDPLEALSAWPSGPDGTQQHHVVVHQVPVPRLPVPALIAGLLNPGQRTSRAGGRTLLTSEGQDPDRSRRHPVRKL</sequence>
<keyword evidence="4" id="KW-0443">Lipid metabolism</keyword>
<dbReference type="Pfam" id="PF13091">
    <property type="entry name" value="PLDc_2"/>
    <property type="match status" value="1"/>
</dbReference>